<comment type="caution">
    <text evidence="1">The sequence shown here is derived from an EMBL/GenBank/DDBJ whole genome shotgun (WGS) entry which is preliminary data.</text>
</comment>
<gene>
    <name evidence="1" type="ORF">Vadar_003434</name>
</gene>
<proteinExistence type="predicted"/>
<evidence type="ECO:0000313" key="1">
    <source>
        <dbReference type="EMBL" id="KAH7856605.1"/>
    </source>
</evidence>
<reference evidence="1 2" key="1">
    <citation type="journal article" date="2021" name="Hortic Res">
        <title>High-quality reference genome and annotation aids understanding of berry development for evergreen blueberry (Vaccinium darrowii).</title>
        <authorList>
            <person name="Yu J."/>
            <person name="Hulse-Kemp A.M."/>
            <person name="Babiker E."/>
            <person name="Staton M."/>
        </authorList>
    </citation>
    <scope>NUCLEOTIDE SEQUENCE [LARGE SCALE GENOMIC DNA]</scope>
    <source>
        <strain evidence="2">cv. NJ 8807/NJ 8810</strain>
        <tissue evidence="1">Young leaf</tissue>
    </source>
</reference>
<sequence length="158" mass="18163">MQRLTDVTFYARWALGLLTLPRVFMDKTTLTIFLNLVAHENTSGLSSLVTNYLCILDLIISNADDVKELKYVAVLQEARKSYTEGSTDNYDDLSFGKMMFLDGCFIVQFLHWTYMEKLERMKMKSQDIPVVERDFLLLENQLPVIVLKELAIGVALIL</sequence>
<name>A0ACB7YSR7_9ERIC</name>
<evidence type="ECO:0000313" key="2">
    <source>
        <dbReference type="Proteomes" id="UP000828048"/>
    </source>
</evidence>
<accession>A0ACB7YSR7</accession>
<dbReference type="EMBL" id="CM037153">
    <property type="protein sequence ID" value="KAH7856605.1"/>
    <property type="molecule type" value="Genomic_DNA"/>
</dbReference>
<dbReference type="Proteomes" id="UP000828048">
    <property type="component" value="Chromosome 3"/>
</dbReference>
<organism evidence="1 2">
    <name type="scientific">Vaccinium darrowii</name>
    <dbReference type="NCBI Taxonomy" id="229202"/>
    <lineage>
        <taxon>Eukaryota</taxon>
        <taxon>Viridiplantae</taxon>
        <taxon>Streptophyta</taxon>
        <taxon>Embryophyta</taxon>
        <taxon>Tracheophyta</taxon>
        <taxon>Spermatophyta</taxon>
        <taxon>Magnoliopsida</taxon>
        <taxon>eudicotyledons</taxon>
        <taxon>Gunneridae</taxon>
        <taxon>Pentapetalae</taxon>
        <taxon>asterids</taxon>
        <taxon>Ericales</taxon>
        <taxon>Ericaceae</taxon>
        <taxon>Vaccinioideae</taxon>
        <taxon>Vaccinieae</taxon>
        <taxon>Vaccinium</taxon>
    </lineage>
</organism>
<protein>
    <submittedName>
        <fullName evidence="1">Uncharacterized protein</fullName>
    </submittedName>
</protein>
<keyword evidence="2" id="KW-1185">Reference proteome</keyword>